<name>A0A6C0DXR2_9ZZZZ</name>
<reference evidence="1" key="1">
    <citation type="journal article" date="2020" name="Nature">
        <title>Giant virus diversity and host interactions through global metagenomics.</title>
        <authorList>
            <person name="Schulz F."/>
            <person name="Roux S."/>
            <person name="Paez-Espino D."/>
            <person name="Jungbluth S."/>
            <person name="Walsh D.A."/>
            <person name="Denef V.J."/>
            <person name="McMahon K.D."/>
            <person name="Konstantinidis K.T."/>
            <person name="Eloe-Fadrosh E.A."/>
            <person name="Kyrpides N.C."/>
            <person name="Woyke T."/>
        </authorList>
    </citation>
    <scope>NUCLEOTIDE SEQUENCE</scope>
    <source>
        <strain evidence="1">GVMAG-M-3300023174-5</strain>
    </source>
</reference>
<accession>A0A6C0DXR2</accession>
<sequence length="67" mass="7422">MESNPVSSSVSQEQPQPQKVLLTSVEVTDENVALNLIVSFLGLAQKRGAFTIDESAKIWECVKKFQK</sequence>
<evidence type="ECO:0000313" key="1">
    <source>
        <dbReference type="EMBL" id="QHT19955.1"/>
    </source>
</evidence>
<dbReference type="AlphaFoldDB" id="A0A6C0DXR2"/>
<dbReference type="EMBL" id="MN739672">
    <property type="protein sequence ID" value="QHT19955.1"/>
    <property type="molecule type" value="Genomic_DNA"/>
</dbReference>
<proteinExistence type="predicted"/>
<organism evidence="1">
    <name type="scientific">viral metagenome</name>
    <dbReference type="NCBI Taxonomy" id="1070528"/>
    <lineage>
        <taxon>unclassified sequences</taxon>
        <taxon>metagenomes</taxon>
        <taxon>organismal metagenomes</taxon>
    </lineage>
</organism>
<protein>
    <submittedName>
        <fullName evidence="1">Uncharacterized protein</fullName>
    </submittedName>
</protein>